<organism evidence="1 2">
    <name type="scientific">Veillonella atypica ACS-134-V-Col7a</name>
    <dbReference type="NCBI Taxonomy" id="866778"/>
    <lineage>
        <taxon>Bacteria</taxon>
        <taxon>Bacillati</taxon>
        <taxon>Bacillota</taxon>
        <taxon>Negativicutes</taxon>
        <taxon>Veillonellales</taxon>
        <taxon>Veillonellaceae</taxon>
        <taxon>Veillonella</taxon>
    </lineage>
</organism>
<protein>
    <submittedName>
        <fullName evidence="1">Uncharacterized protein</fullName>
    </submittedName>
</protein>
<accession>E1LC89</accession>
<gene>
    <name evidence="1" type="ORF">HMPREF9684_1970</name>
</gene>
<name>E1LC89_9FIRM</name>
<evidence type="ECO:0000313" key="2">
    <source>
        <dbReference type="Proteomes" id="UP000005942"/>
    </source>
</evidence>
<sequence>MFITHTAIIVETELAFTRKILKTDTHASMLSLETVVIKQVRAMQMMVITADAAIAKTAVKGRTNVRSACHGTLSKPNLAGLVVIMAYRLHRFCAVKGLPILLKAKRHGGSFHPCFTIGMHIIVDIGHSHCIDSGIHRINIRISRRFTLCCIHYQRSAFTNLMVRQIGRRNMKFLSIHLSIFRRWRRITGPHSRSQ</sequence>
<dbReference type="AlphaFoldDB" id="E1LC89"/>
<dbReference type="Proteomes" id="UP000005942">
    <property type="component" value="Unassembled WGS sequence"/>
</dbReference>
<dbReference type="EMBL" id="AEDS01000048">
    <property type="protein sequence ID" value="EFL57810.1"/>
    <property type="molecule type" value="Genomic_DNA"/>
</dbReference>
<proteinExistence type="predicted"/>
<reference evidence="1 2" key="1">
    <citation type="submission" date="2010-08" db="EMBL/GenBank/DDBJ databases">
        <authorList>
            <person name="Durkin A.S."/>
            <person name="Madupu R."/>
            <person name="Torralba M."/>
            <person name="Gillis M."/>
            <person name="Methe B."/>
            <person name="Sutton G."/>
            <person name="Nelson K.E."/>
        </authorList>
    </citation>
    <scope>NUCLEOTIDE SEQUENCE [LARGE SCALE GENOMIC DNA]</scope>
    <source>
        <strain evidence="1 2">ACS-134-V-Col7a</strain>
    </source>
</reference>
<evidence type="ECO:0000313" key="1">
    <source>
        <dbReference type="EMBL" id="EFL57810.1"/>
    </source>
</evidence>
<comment type="caution">
    <text evidence="1">The sequence shown here is derived from an EMBL/GenBank/DDBJ whole genome shotgun (WGS) entry which is preliminary data.</text>
</comment>